<dbReference type="PROSITE" id="PS50887">
    <property type="entry name" value="GGDEF"/>
    <property type="match status" value="1"/>
</dbReference>
<organism evidence="2 3">
    <name type="scientific">Pararobbsia silviterrae</name>
    <dbReference type="NCBI Taxonomy" id="1792498"/>
    <lineage>
        <taxon>Bacteria</taxon>
        <taxon>Pseudomonadati</taxon>
        <taxon>Pseudomonadota</taxon>
        <taxon>Betaproteobacteria</taxon>
        <taxon>Burkholderiales</taxon>
        <taxon>Burkholderiaceae</taxon>
        <taxon>Pararobbsia</taxon>
    </lineage>
</organism>
<dbReference type="OrthoDB" id="5571399at2"/>
<dbReference type="InterPro" id="IPR029016">
    <property type="entry name" value="GAF-like_dom_sf"/>
</dbReference>
<gene>
    <name evidence="2" type="ORF">D7S86_17735</name>
</gene>
<evidence type="ECO:0000313" key="2">
    <source>
        <dbReference type="EMBL" id="RKP51799.1"/>
    </source>
</evidence>
<dbReference type="SUPFAM" id="SSF55073">
    <property type="entry name" value="Nucleotide cyclase"/>
    <property type="match status" value="1"/>
</dbReference>
<dbReference type="Pfam" id="PF00990">
    <property type="entry name" value="GGDEF"/>
    <property type="match status" value="1"/>
</dbReference>
<dbReference type="NCBIfam" id="TIGR00254">
    <property type="entry name" value="GGDEF"/>
    <property type="match status" value="1"/>
</dbReference>
<dbReference type="InterPro" id="IPR029787">
    <property type="entry name" value="Nucleotide_cyclase"/>
</dbReference>
<dbReference type="InterPro" id="IPR000160">
    <property type="entry name" value="GGDEF_dom"/>
</dbReference>
<dbReference type="Gene3D" id="3.30.450.40">
    <property type="match status" value="1"/>
</dbReference>
<dbReference type="PANTHER" id="PTHR43102:SF2">
    <property type="entry name" value="GAF DOMAIN-CONTAINING PROTEIN"/>
    <property type="match status" value="1"/>
</dbReference>
<evidence type="ECO:0000313" key="3">
    <source>
        <dbReference type="Proteomes" id="UP000270342"/>
    </source>
</evidence>
<evidence type="ECO:0000259" key="1">
    <source>
        <dbReference type="PROSITE" id="PS50887"/>
    </source>
</evidence>
<dbReference type="AlphaFoldDB" id="A0A494XUP9"/>
<dbReference type="PANTHER" id="PTHR43102">
    <property type="entry name" value="SLR1143 PROTEIN"/>
    <property type="match status" value="1"/>
</dbReference>
<dbReference type="SMART" id="SM00267">
    <property type="entry name" value="GGDEF"/>
    <property type="match status" value="1"/>
</dbReference>
<keyword evidence="3" id="KW-1185">Reference proteome</keyword>
<protein>
    <submittedName>
        <fullName evidence="2">Sensor domain-containing diguanylate cyclase</fullName>
    </submittedName>
</protein>
<dbReference type="InterPro" id="IPR043128">
    <property type="entry name" value="Rev_trsase/Diguanyl_cyclase"/>
</dbReference>
<sequence>MIIDSKEAQDDLVRMYRIIDTPPEPNFDRVTKLTANIFGRPVCTLSLVDRDRFWFKSKYGTEATEMPRHMAFCSETIRSEEVFVVHDALADPRFVNAPVVANFPFFRFYAGAPLITPSGACVGSLCILDTAPQSEFAGSDRAILSDMASTVVELLEARARQLELVESNEQIAFLASHDPLTGLANRRRLWEVIDEASTDAQIALLYLDLDGFKVVNDKLGHVLGDVLLRHVADRIRLSLPEKALVARLGGDEFAVLLRKGDGNLLSEAEQVARHLVDVVGRPYELGDYSAEIGVSIGVALVRGDFELDTTLRIADRALYEAKLAGRGCYRVANA</sequence>
<reference evidence="2 3" key="1">
    <citation type="submission" date="2018-10" db="EMBL/GenBank/DDBJ databases">
        <title>Robbsia sp. DHC34, isolated from soil.</title>
        <authorList>
            <person name="Gao Z.-H."/>
            <person name="Qiu L.-H."/>
        </authorList>
    </citation>
    <scope>NUCLEOTIDE SEQUENCE [LARGE SCALE GENOMIC DNA]</scope>
    <source>
        <strain evidence="2 3">DHC34</strain>
    </source>
</reference>
<dbReference type="InterPro" id="IPR003018">
    <property type="entry name" value="GAF"/>
</dbReference>
<feature type="domain" description="GGDEF" evidence="1">
    <location>
        <begin position="200"/>
        <end position="334"/>
    </location>
</feature>
<name>A0A494XUP9_9BURK</name>
<dbReference type="EMBL" id="RBZU01000008">
    <property type="protein sequence ID" value="RKP51799.1"/>
    <property type="molecule type" value="Genomic_DNA"/>
</dbReference>
<dbReference type="Gene3D" id="3.30.70.270">
    <property type="match status" value="1"/>
</dbReference>
<dbReference type="SMART" id="SM00065">
    <property type="entry name" value="GAF"/>
    <property type="match status" value="1"/>
</dbReference>
<accession>A0A494XUP9</accession>
<dbReference type="Proteomes" id="UP000270342">
    <property type="component" value="Unassembled WGS sequence"/>
</dbReference>
<proteinExistence type="predicted"/>
<comment type="caution">
    <text evidence="2">The sequence shown here is derived from an EMBL/GenBank/DDBJ whole genome shotgun (WGS) entry which is preliminary data.</text>
</comment>
<dbReference type="RefSeq" id="WP_121088202.1">
    <property type="nucleotide sequence ID" value="NZ_RBZU01000008.1"/>
</dbReference>
<dbReference type="SUPFAM" id="SSF55781">
    <property type="entry name" value="GAF domain-like"/>
    <property type="match status" value="1"/>
</dbReference>
<dbReference type="CDD" id="cd01949">
    <property type="entry name" value="GGDEF"/>
    <property type="match status" value="1"/>
</dbReference>